<evidence type="ECO:0000259" key="1">
    <source>
        <dbReference type="PROSITE" id="PS51664"/>
    </source>
</evidence>
<dbReference type="OrthoDB" id="7433at2157"/>
<dbReference type="HOGENOM" id="CLU_056369_0_0_2"/>
<reference evidence="2 3" key="1">
    <citation type="journal article" date="2015" name="Genome Announc.">
        <title>Complete Genome Sequence of Methanosphaerula palustris E1-9CT, a Hydrogenotrophic Methanogen Isolated from a Minerotrophic Fen Peatland.</title>
        <authorList>
            <person name="Cadillo-Quiroz H."/>
            <person name="Browne P."/>
            <person name="Kyrpides N."/>
            <person name="Woyke T."/>
            <person name="Goodwin L."/>
            <person name="Detter C."/>
            <person name="Yavitt J.B."/>
            <person name="Zinder S.H."/>
        </authorList>
    </citation>
    <scope>NUCLEOTIDE SEQUENCE [LARGE SCALE GENOMIC DNA]</scope>
    <source>
        <strain evidence="3">ATCC BAA-1556 / DSM 19958 / E1-9c</strain>
    </source>
</reference>
<dbReference type="GeneID" id="7270195"/>
<dbReference type="PANTHER" id="PTHR37809">
    <property type="entry name" value="RIBOSOMAL PROTEIN S12 METHYLTHIOTRANSFERASE ACCESSORY FACTOR YCAO"/>
    <property type="match status" value="1"/>
</dbReference>
<dbReference type="STRING" id="521011.Mpal_0608"/>
<accession>B8GFD1</accession>
<dbReference type="Gene3D" id="3.30.160.660">
    <property type="match status" value="1"/>
</dbReference>
<dbReference type="PROSITE" id="PS51664">
    <property type="entry name" value="YCAO"/>
    <property type="match status" value="1"/>
</dbReference>
<dbReference type="EMBL" id="CP001338">
    <property type="protein sequence ID" value="ACL15979.1"/>
    <property type="molecule type" value="Genomic_DNA"/>
</dbReference>
<keyword evidence="3" id="KW-1185">Reference proteome</keyword>
<dbReference type="PANTHER" id="PTHR37809:SF1">
    <property type="entry name" value="RIBOSOMAL PROTEIN S12 METHYLTHIOTRANSFERASE ACCESSORY FACTOR YCAO"/>
    <property type="match status" value="1"/>
</dbReference>
<organism evidence="2 3">
    <name type="scientific">Methanosphaerula palustris (strain ATCC BAA-1556 / DSM 19958 / E1-9c)</name>
    <dbReference type="NCBI Taxonomy" id="521011"/>
    <lineage>
        <taxon>Archaea</taxon>
        <taxon>Methanobacteriati</taxon>
        <taxon>Methanobacteriota</taxon>
        <taxon>Stenosarchaea group</taxon>
        <taxon>Methanomicrobia</taxon>
        <taxon>Methanomicrobiales</taxon>
        <taxon>Methanoregulaceae</taxon>
        <taxon>Methanosphaerula</taxon>
    </lineage>
</organism>
<dbReference type="InterPro" id="IPR003776">
    <property type="entry name" value="YcaO-like_dom"/>
</dbReference>
<dbReference type="AlphaFoldDB" id="B8GFD1"/>
<evidence type="ECO:0000313" key="2">
    <source>
        <dbReference type="EMBL" id="ACL15979.1"/>
    </source>
</evidence>
<sequence length="388" mass="43025">MMNQLLHQRKEFYAGTHRAVPPEETDRRVQPLMEGIGLESIREITDIDRLGIPCVAAERASARDIVMLVHAGQTLLQAKVALKMEAIERYSAEYRHEPLQFGSLEQIGIARAVDPEELILPRTVDMCEPLHWSDGWDLIGREEVVVPSNAVIHPYDTRGMTTALYPSDPWGLAAGNVPEEAIVEGICEVIELDALSVAERTHSMGRRLQVDDDPAAAALMDKFDEAGVVVTLWLLDGRTGVPTVAAVADDQQTRDPTLLVMGAATHPSPSIAAQRALIEAVQGRAVRLYYRDNEPERDALIRRAGYDRMKRINHEWFAPAGSVSIADVPDLSTEYLDDDVRALCGAVEGHAERICVCDLQKTDIPVVRVVIPGFEVTHQNPDRVRRSR</sequence>
<gene>
    <name evidence="2" type="ordered locus">Mpal_0608</name>
</gene>
<evidence type="ECO:0000313" key="3">
    <source>
        <dbReference type="Proteomes" id="UP000002457"/>
    </source>
</evidence>
<dbReference type="eggNOG" id="arCOG02882">
    <property type="taxonomic scope" value="Archaea"/>
</dbReference>
<dbReference type="Proteomes" id="UP000002457">
    <property type="component" value="Chromosome"/>
</dbReference>
<dbReference type="RefSeq" id="WP_012617298.1">
    <property type="nucleotide sequence ID" value="NC_011832.1"/>
</dbReference>
<name>B8GFD1_METPE</name>
<feature type="domain" description="YcaO" evidence="1">
    <location>
        <begin position="70"/>
        <end position="388"/>
    </location>
</feature>
<dbReference type="NCBIfam" id="TIGR00702">
    <property type="entry name" value="YcaO-type kinase domain"/>
    <property type="match status" value="1"/>
</dbReference>
<proteinExistence type="predicted"/>
<protein>
    <recommendedName>
        <fullName evidence="1">YcaO domain-containing protein</fullName>
    </recommendedName>
</protein>
<dbReference type="Pfam" id="PF02624">
    <property type="entry name" value="YcaO"/>
    <property type="match status" value="1"/>
</dbReference>
<dbReference type="KEGG" id="mpl:Mpal_0608"/>